<name>A0A8S3AFH6_9BILA</name>
<comment type="caution">
    <text evidence="3">The sequence shown here is derived from an EMBL/GenBank/DDBJ whole genome shotgun (WGS) entry which is preliminary data.</text>
</comment>
<accession>A0A8S3AFH6</accession>
<proteinExistence type="predicted"/>
<gene>
    <name evidence="4" type="ORF">BYL167_LOCUS47474</name>
    <name evidence="3" type="ORF">GIL414_LOCUS43108</name>
    <name evidence="2" type="ORF">SMN809_LOCUS40562</name>
</gene>
<evidence type="ECO:0000313" key="4">
    <source>
        <dbReference type="EMBL" id="CAF4784948.1"/>
    </source>
</evidence>
<dbReference type="Proteomes" id="UP000676336">
    <property type="component" value="Unassembled WGS sequence"/>
</dbReference>
<dbReference type="EMBL" id="CAJOBI010112074">
    <property type="protein sequence ID" value="CAF4637906.1"/>
    <property type="molecule type" value="Genomic_DNA"/>
</dbReference>
<dbReference type="Proteomes" id="UP000681967">
    <property type="component" value="Unassembled WGS sequence"/>
</dbReference>
<dbReference type="Proteomes" id="UP000681720">
    <property type="component" value="Unassembled WGS sequence"/>
</dbReference>
<evidence type="ECO:0000256" key="1">
    <source>
        <dbReference type="SAM" id="MobiDB-lite"/>
    </source>
</evidence>
<dbReference type="AlphaFoldDB" id="A0A8S3AFH6"/>
<dbReference type="EMBL" id="CAJOBH010136604">
    <property type="protein sequence ID" value="CAF4784948.1"/>
    <property type="molecule type" value="Genomic_DNA"/>
</dbReference>
<evidence type="ECO:0000313" key="5">
    <source>
        <dbReference type="Proteomes" id="UP000681720"/>
    </source>
</evidence>
<feature type="compositionally biased region" description="Acidic residues" evidence="1">
    <location>
        <begin position="38"/>
        <end position="49"/>
    </location>
</feature>
<feature type="region of interest" description="Disordered" evidence="1">
    <location>
        <begin position="1"/>
        <end position="49"/>
    </location>
</feature>
<feature type="non-terminal residue" evidence="3">
    <location>
        <position position="1"/>
    </location>
</feature>
<evidence type="ECO:0000313" key="2">
    <source>
        <dbReference type="EMBL" id="CAF4637906.1"/>
    </source>
</evidence>
<protein>
    <submittedName>
        <fullName evidence="3">Uncharacterized protein</fullName>
    </submittedName>
</protein>
<dbReference type="EMBL" id="CAJOBJ010126530">
    <property type="protein sequence ID" value="CAF4702068.1"/>
    <property type="molecule type" value="Genomic_DNA"/>
</dbReference>
<feature type="non-terminal residue" evidence="3">
    <location>
        <position position="49"/>
    </location>
</feature>
<organism evidence="3 5">
    <name type="scientific">Rotaria magnacalcarata</name>
    <dbReference type="NCBI Taxonomy" id="392030"/>
    <lineage>
        <taxon>Eukaryota</taxon>
        <taxon>Metazoa</taxon>
        <taxon>Spiralia</taxon>
        <taxon>Gnathifera</taxon>
        <taxon>Rotifera</taxon>
        <taxon>Eurotatoria</taxon>
        <taxon>Bdelloidea</taxon>
        <taxon>Philodinida</taxon>
        <taxon>Philodinidae</taxon>
        <taxon>Rotaria</taxon>
    </lineage>
</organism>
<reference evidence="3" key="1">
    <citation type="submission" date="2021-02" db="EMBL/GenBank/DDBJ databases">
        <authorList>
            <person name="Nowell W R."/>
        </authorList>
    </citation>
    <scope>NUCLEOTIDE SEQUENCE</scope>
</reference>
<sequence>TNESLGDFIPLSDSNPSTLKRKQPSPSPVANFTFSSSDENDEDSSMEYV</sequence>
<evidence type="ECO:0000313" key="3">
    <source>
        <dbReference type="EMBL" id="CAF4702068.1"/>
    </source>
</evidence>